<evidence type="ECO:0000256" key="1">
    <source>
        <dbReference type="SAM" id="MobiDB-lite"/>
    </source>
</evidence>
<dbReference type="EMBL" id="PQSP01000001">
    <property type="protein sequence ID" value="RUS68323.1"/>
    <property type="molecule type" value="Genomic_DNA"/>
</dbReference>
<dbReference type="RefSeq" id="WP_162615244.1">
    <property type="nucleotide sequence ID" value="NZ_PQSP01000001.1"/>
</dbReference>
<dbReference type="AlphaFoldDB" id="A0A433SHW0"/>
<dbReference type="SUPFAM" id="SSF48452">
    <property type="entry name" value="TPR-like"/>
    <property type="match status" value="1"/>
</dbReference>
<feature type="compositionally biased region" description="Pro residues" evidence="1">
    <location>
        <begin position="462"/>
        <end position="504"/>
    </location>
</feature>
<dbReference type="Pfam" id="PF25800">
    <property type="entry name" value="FimV_N"/>
    <property type="match status" value="1"/>
</dbReference>
<feature type="compositionally biased region" description="Low complexity" evidence="1">
    <location>
        <begin position="726"/>
        <end position="783"/>
    </location>
</feature>
<feature type="region of interest" description="Disordered" evidence="1">
    <location>
        <begin position="339"/>
        <end position="408"/>
    </location>
</feature>
<dbReference type="InterPro" id="IPR057840">
    <property type="entry name" value="FimV_N"/>
</dbReference>
<comment type="caution">
    <text evidence="3">The sequence shown here is derived from an EMBL/GenBank/DDBJ whole genome shotgun (WGS) entry which is preliminary data.</text>
</comment>
<dbReference type="NCBIfam" id="TIGR03505">
    <property type="entry name" value="FimV_core"/>
    <property type="match status" value="1"/>
</dbReference>
<dbReference type="Proteomes" id="UP000286947">
    <property type="component" value="Unassembled WGS sequence"/>
</dbReference>
<proteinExistence type="predicted"/>
<accession>A0A433SHW0</accession>
<dbReference type="InterPro" id="IPR011990">
    <property type="entry name" value="TPR-like_helical_dom_sf"/>
</dbReference>
<feature type="compositionally biased region" description="Polar residues" evidence="1">
    <location>
        <begin position="352"/>
        <end position="361"/>
    </location>
</feature>
<evidence type="ECO:0000259" key="2">
    <source>
        <dbReference type="Pfam" id="PF25800"/>
    </source>
</evidence>
<dbReference type="Gene3D" id="1.25.40.10">
    <property type="entry name" value="Tetratricopeptide repeat domain"/>
    <property type="match status" value="1"/>
</dbReference>
<feature type="region of interest" description="Disordered" evidence="1">
    <location>
        <begin position="170"/>
        <end position="197"/>
    </location>
</feature>
<dbReference type="InterPro" id="IPR020011">
    <property type="entry name" value="FimV_C"/>
</dbReference>
<evidence type="ECO:0000313" key="4">
    <source>
        <dbReference type="Proteomes" id="UP000286947"/>
    </source>
</evidence>
<feature type="region of interest" description="Disordered" evidence="1">
    <location>
        <begin position="432"/>
        <end position="513"/>
    </location>
</feature>
<feature type="compositionally biased region" description="Low complexity" evidence="1">
    <location>
        <begin position="432"/>
        <end position="441"/>
    </location>
</feature>
<reference evidence="3 4" key="1">
    <citation type="submission" date="2018-01" db="EMBL/GenBank/DDBJ databases">
        <title>Saezia sanguinis gen. nov., sp. nov., in the order Burkholderiales isolated from human blood.</title>
        <authorList>
            <person name="Medina-Pascual M.J."/>
            <person name="Valdezate S."/>
            <person name="Monzon S."/>
            <person name="Cuesta I."/>
            <person name="Carrasco G."/>
            <person name="Villalon P."/>
            <person name="Saez-Nieto J.A."/>
        </authorList>
    </citation>
    <scope>NUCLEOTIDE SEQUENCE [LARGE SCALE GENOMIC DNA]</scope>
    <source>
        <strain evidence="3 4">CNM695-12</strain>
    </source>
</reference>
<feature type="compositionally biased region" description="Polar residues" evidence="1">
    <location>
        <begin position="383"/>
        <end position="400"/>
    </location>
</feature>
<keyword evidence="4" id="KW-1185">Reference proteome</keyword>
<feature type="region of interest" description="Disordered" evidence="1">
    <location>
        <begin position="712"/>
        <end position="799"/>
    </location>
</feature>
<feature type="compositionally biased region" description="Polar residues" evidence="1">
    <location>
        <begin position="211"/>
        <end position="221"/>
    </location>
</feature>
<feature type="region of interest" description="Disordered" evidence="1">
    <location>
        <begin position="209"/>
        <end position="252"/>
    </location>
</feature>
<feature type="compositionally biased region" description="Low complexity" evidence="1">
    <location>
        <begin position="362"/>
        <end position="382"/>
    </location>
</feature>
<dbReference type="Gene3D" id="1.20.58.2200">
    <property type="match status" value="1"/>
</dbReference>
<feature type="region of interest" description="Disordered" evidence="1">
    <location>
        <begin position="824"/>
        <end position="843"/>
    </location>
</feature>
<dbReference type="NCBIfam" id="TIGR03504">
    <property type="entry name" value="FimV_Cterm"/>
    <property type="match status" value="1"/>
</dbReference>
<dbReference type="InterPro" id="IPR038440">
    <property type="entry name" value="FimV_C_sf"/>
</dbReference>
<feature type="compositionally biased region" description="Low complexity" evidence="1">
    <location>
        <begin position="222"/>
        <end position="240"/>
    </location>
</feature>
<gene>
    <name evidence="3" type="ORF">CUZ56_00813</name>
</gene>
<protein>
    <recommendedName>
        <fullName evidence="2">FimV N-terminal domain-containing protein</fullName>
    </recommendedName>
</protein>
<feature type="compositionally biased region" description="Pro residues" evidence="1">
    <location>
        <begin position="442"/>
        <end position="454"/>
    </location>
</feature>
<name>A0A433SHW0_9BURK</name>
<dbReference type="InterPro" id="IPR020012">
    <property type="entry name" value="LysM_FimV"/>
</dbReference>
<feature type="domain" description="FimV N-terminal" evidence="2">
    <location>
        <begin position="43"/>
        <end position="150"/>
    </location>
</feature>
<sequence>MNAISSKNRGVQGQPAKKHWRVTSAALAVALLAGGWSFSAQALVLGQIRVNSALGEPLQAEVPITQLNADEAASLQVRLASPGDFSSRGLIYSSAMSAIKVSFQQTGNTTAVIRLSSMRPVQDPFIDLLLDVSWRTGSMQRSYTMLVDPPASVTTSSAAAPAPQVSALQPAAVTSAQPTTSAQATAPAAPVRPSAVSGDDVIRERIVAPSQAGQAATVQPSQGGRVAPAAPAPQRQATPQQPRPQPAPVAGGDQWTVKVARGQTLGQIASAMKPAGVSNEQMLIALFRANPGAFINRNINWVKAGATLRIPSESEIASISQAEARSQVSQHARQFNDYRTQVARGSAPVRSADSTTRTTGGDVTPQPVQPAQPAQPIDQLQISSAQAPQDTQRAGQQQAANADARRTEIASNTDDLRRAQDALNNTPVAVAPTQQPAVVTPAPQPAPQPVPQTQPPLVVDPVPQPEPVPDTVPQPDPVPDPVPQPEPVPEVVPQPEPVPQPQPTPATTTPRPAPAAVVAPVVPPEKSLIDQLMDNPLIPVGGLAVIALIAFAGVKLARRKKNEDDDLDDDVPESTSQIDSFFADNISQQGAGASMLDQSSSLYAASQLDTNADVDPVQEADVYLAYGRDEQAAEILRDALQSDPNRIALHTKLCEVYARQGKVAQFDDQASQLRALTSGRGNDWVKIAKLGHSISPTNSLYSDAIETKNMNSGGSGGGGFAPQFAPAPNASEPEAPVSRPAQSAPQASAPSAADSSAAQAQPHAGYDLSGLSLDLPDDAPGSSQAAPSSIPDEDEGPATRLALAEEFLAIGNTDDAKEIVQEVLSENPSQEVQARAKALLDQT</sequence>
<organism evidence="3 4">
    <name type="scientific">Saezia sanguinis</name>
    <dbReference type="NCBI Taxonomy" id="1965230"/>
    <lineage>
        <taxon>Bacteria</taxon>
        <taxon>Pseudomonadati</taxon>
        <taxon>Pseudomonadota</taxon>
        <taxon>Betaproteobacteria</taxon>
        <taxon>Burkholderiales</taxon>
        <taxon>Saeziaceae</taxon>
        <taxon>Saezia</taxon>
    </lineage>
</organism>
<evidence type="ECO:0000313" key="3">
    <source>
        <dbReference type="EMBL" id="RUS68323.1"/>
    </source>
</evidence>